<evidence type="ECO:0000313" key="1">
    <source>
        <dbReference type="EMBL" id="KAK3107662.1"/>
    </source>
</evidence>
<dbReference type="EMBL" id="VSWD01000002">
    <property type="protein sequence ID" value="KAK3107662.1"/>
    <property type="molecule type" value="Genomic_DNA"/>
</dbReference>
<keyword evidence="2" id="KW-1185">Reference proteome</keyword>
<dbReference type="Proteomes" id="UP001186944">
    <property type="component" value="Unassembled WGS sequence"/>
</dbReference>
<dbReference type="PANTHER" id="PTHR31511">
    <property type="entry name" value="PROTEIN CBG23764"/>
    <property type="match status" value="1"/>
</dbReference>
<accession>A0AA88YW62</accession>
<protein>
    <recommendedName>
        <fullName evidence="3">DNA-directed DNA polymerase</fullName>
    </recommendedName>
</protein>
<reference evidence="1" key="1">
    <citation type="submission" date="2019-08" db="EMBL/GenBank/DDBJ databases">
        <title>The improved chromosome-level genome for the pearl oyster Pinctada fucata martensii using PacBio sequencing and Hi-C.</title>
        <authorList>
            <person name="Zheng Z."/>
        </authorList>
    </citation>
    <scope>NUCLEOTIDE SEQUENCE</scope>
    <source>
        <strain evidence="1">ZZ-2019</strain>
        <tissue evidence="1">Adductor muscle</tissue>
    </source>
</reference>
<dbReference type="SUPFAM" id="SSF56672">
    <property type="entry name" value="DNA/RNA polymerases"/>
    <property type="match status" value="1"/>
</dbReference>
<dbReference type="PANTHER" id="PTHR31511:SF12">
    <property type="entry name" value="RHO TERMINATION FACTOR N-TERMINAL DOMAIN-CONTAINING PROTEIN"/>
    <property type="match status" value="1"/>
</dbReference>
<dbReference type="InterPro" id="IPR043502">
    <property type="entry name" value="DNA/RNA_pol_sf"/>
</dbReference>
<organism evidence="1 2">
    <name type="scientific">Pinctada imbricata</name>
    <name type="common">Atlantic pearl-oyster</name>
    <name type="synonym">Pinctada martensii</name>
    <dbReference type="NCBI Taxonomy" id="66713"/>
    <lineage>
        <taxon>Eukaryota</taxon>
        <taxon>Metazoa</taxon>
        <taxon>Spiralia</taxon>
        <taxon>Lophotrochozoa</taxon>
        <taxon>Mollusca</taxon>
        <taxon>Bivalvia</taxon>
        <taxon>Autobranchia</taxon>
        <taxon>Pteriomorphia</taxon>
        <taxon>Pterioida</taxon>
        <taxon>Pterioidea</taxon>
        <taxon>Pteriidae</taxon>
        <taxon>Pinctada</taxon>
    </lineage>
</organism>
<evidence type="ECO:0008006" key="3">
    <source>
        <dbReference type="Google" id="ProtNLM"/>
    </source>
</evidence>
<dbReference type="AlphaFoldDB" id="A0AA88YW62"/>
<comment type="caution">
    <text evidence="1">The sequence shown here is derived from an EMBL/GenBank/DDBJ whole genome shotgun (WGS) entry which is preliminary data.</text>
</comment>
<name>A0AA88YW62_PINIB</name>
<evidence type="ECO:0000313" key="2">
    <source>
        <dbReference type="Proteomes" id="UP001186944"/>
    </source>
</evidence>
<gene>
    <name evidence="1" type="ORF">FSP39_019438</name>
</gene>
<proteinExistence type="predicted"/>
<sequence length="267" mass="31236">MADNKFEIALYKAYNNIVFGKTMENIRLHMNFKLVNTKKGRLKLTSKPSFERVTIFNEDLVGVKSKKVKLLLNKPIYTGMTVLDLSKMFMYNFHYNCIRKRHGLAAKLLMTDTDSLFYSFEGIDDLYKSMELDIDLYDTSEYPDGHFLKSDRKRKCVLTVSEPVMSFCGIRSKMYSYEINRGKTVQKAKGVTKSVVERCITHQDYLDCLFNKQIERHQMECIRSDKHALYLKSINKITLSPYDNKRWVRASGIDTYAYGDYRINTDS</sequence>